<feature type="transmembrane region" description="Helical" evidence="1">
    <location>
        <begin position="58"/>
        <end position="75"/>
    </location>
</feature>
<keyword evidence="3" id="KW-1185">Reference proteome</keyword>
<comment type="caution">
    <text evidence="2">The sequence shown here is derived from an EMBL/GenBank/DDBJ whole genome shotgun (WGS) entry which is preliminary data.</text>
</comment>
<reference evidence="2 3" key="1">
    <citation type="submission" date="2020-08" db="EMBL/GenBank/DDBJ databases">
        <title>Genomic Encyclopedia of Type Strains, Phase III (KMG-III): the genomes of soil and plant-associated and newly described type strains.</title>
        <authorList>
            <person name="Whitman W."/>
        </authorList>
    </citation>
    <scope>NUCLEOTIDE SEQUENCE [LARGE SCALE GENOMIC DNA]</scope>
    <source>
        <strain evidence="2 3">CECT 7247</strain>
    </source>
</reference>
<feature type="transmembrane region" description="Helical" evidence="1">
    <location>
        <begin position="6"/>
        <end position="24"/>
    </location>
</feature>
<proteinExistence type="predicted"/>
<name>A0ABR6GUH1_9BURK</name>
<organism evidence="2 3">
    <name type="scientific">Roseateles terrae</name>
    <dbReference type="NCBI Taxonomy" id="431060"/>
    <lineage>
        <taxon>Bacteria</taxon>
        <taxon>Pseudomonadati</taxon>
        <taxon>Pseudomonadota</taxon>
        <taxon>Betaproteobacteria</taxon>
        <taxon>Burkholderiales</taxon>
        <taxon>Sphaerotilaceae</taxon>
        <taxon>Roseateles</taxon>
    </lineage>
</organism>
<protein>
    <submittedName>
        <fullName evidence="2">Uncharacterized protein</fullName>
    </submittedName>
</protein>
<dbReference type="Proteomes" id="UP000574369">
    <property type="component" value="Unassembled WGS sequence"/>
</dbReference>
<dbReference type="EMBL" id="JACHXO010000005">
    <property type="protein sequence ID" value="MBB3195757.1"/>
    <property type="molecule type" value="Genomic_DNA"/>
</dbReference>
<evidence type="ECO:0000313" key="3">
    <source>
        <dbReference type="Proteomes" id="UP000574369"/>
    </source>
</evidence>
<keyword evidence="1" id="KW-0812">Transmembrane</keyword>
<gene>
    <name evidence="2" type="ORF">FHS28_003163</name>
</gene>
<evidence type="ECO:0000256" key="1">
    <source>
        <dbReference type="SAM" id="Phobius"/>
    </source>
</evidence>
<keyword evidence="1" id="KW-0472">Membrane</keyword>
<keyword evidence="1" id="KW-1133">Transmembrane helix</keyword>
<sequence length="95" mass="10128">MTDDALLLRLCEAVLATSLIELLWFLTRGRAGPPGLVPNLLAGISLALALRLGLGGAGVLWVAACLVAAGVNHVLDLRARWRRPVASPPLRRQRS</sequence>
<dbReference type="RefSeq" id="WP_246410163.1">
    <property type="nucleotide sequence ID" value="NZ_JACHXO010000005.1"/>
</dbReference>
<accession>A0ABR6GUH1</accession>
<evidence type="ECO:0000313" key="2">
    <source>
        <dbReference type="EMBL" id="MBB3195757.1"/>
    </source>
</evidence>